<feature type="domain" description="Gfo/Idh/MocA-like oxidoreductase C-terminal" evidence="2">
    <location>
        <begin position="154"/>
        <end position="389"/>
    </location>
</feature>
<dbReference type="OrthoDB" id="9801953at2"/>
<dbReference type="RefSeq" id="WP_067383759.1">
    <property type="nucleotide sequence ID" value="NZ_CP015839.1"/>
</dbReference>
<reference evidence="4" key="1">
    <citation type="submission" date="2016-05" db="EMBL/GenBank/DDBJ databases">
        <authorList>
            <person name="Baek K."/>
            <person name="Yang S.-J."/>
        </authorList>
    </citation>
    <scope>NUCLEOTIDE SEQUENCE [LARGE SCALE GENOMIC DNA]</scope>
    <source>
        <strain evidence="4">ST58-10</strain>
    </source>
</reference>
<proteinExistence type="predicted"/>
<feature type="domain" description="Gfo/Idh/MocA-like oxidoreductase N-terminal" evidence="1">
    <location>
        <begin position="12"/>
        <end position="141"/>
    </location>
</feature>
<gene>
    <name evidence="3" type="ORF">A8C75_14415</name>
</gene>
<dbReference type="GO" id="GO:0000166">
    <property type="term" value="F:nucleotide binding"/>
    <property type="evidence" value="ECO:0007669"/>
    <property type="project" value="InterPro"/>
</dbReference>
<reference evidence="3 4" key="2">
    <citation type="journal article" date="2018" name="Int. J. Syst. Evol. Microbiol.">
        <title>Marinobacterium aestuarii sp. nov., a benzene-degrading marine bacterium isolated from estuary sediment.</title>
        <authorList>
            <person name="Bae S.S."/>
            <person name="Jung J."/>
            <person name="Chung D."/>
            <person name="Baek K."/>
        </authorList>
    </citation>
    <scope>NUCLEOTIDE SEQUENCE [LARGE SCALE GENOMIC DNA]</scope>
    <source>
        <strain evidence="3 4">ST58-10</strain>
    </source>
</reference>
<dbReference type="InterPro" id="IPR000683">
    <property type="entry name" value="Gfo/Idh/MocA-like_OxRdtase_N"/>
</dbReference>
<dbReference type="Proteomes" id="UP000078070">
    <property type="component" value="Chromosome"/>
</dbReference>
<accession>A0A1A9F1B2</accession>
<evidence type="ECO:0000259" key="1">
    <source>
        <dbReference type="Pfam" id="PF01408"/>
    </source>
</evidence>
<name>A0A1A9F1B2_9GAMM</name>
<dbReference type="Pfam" id="PF02894">
    <property type="entry name" value="GFO_IDH_MocA_C"/>
    <property type="match status" value="1"/>
</dbReference>
<dbReference type="STRING" id="1821621.A8C75_14415"/>
<dbReference type="InterPro" id="IPR051317">
    <property type="entry name" value="Gfo/Idh/MocA_oxidoreduct"/>
</dbReference>
<protein>
    <submittedName>
        <fullName evidence="3">Oxidoreductase</fullName>
    </submittedName>
</protein>
<dbReference type="Gene3D" id="3.30.360.10">
    <property type="entry name" value="Dihydrodipicolinate Reductase, domain 2"/>
    <property type="match status" value="1"/>
</dbReference>
<dbReference type="PANTHER" id="PTHR43708:SF3">
    <property type="entry name" value="OXIDOREDUCTASE"/>
    <property type="match status" value="1"/>
</dbReference>
<evidence type="ECO:0000259" key="2">
    <source>
        <dbReference type="Pfam" id="PF02894"/>
    </source>
</evidence>
<dbReference type="InterPro" id="IPR004104">
    <property type="entry name" value="Gfo/Idh/MocA-like_OxRdtase_C"/>
</dbReference>
<dbReference type="InterPro" id="IPR036291">
    <property type="entry name" value="NAD(P)-bd_dom_sf"/>
</dbReference>
<dbReference type="SUPFAM" id="SSF55347">
    <property type="entry name" value="Glyceraldehyde-3-phosphate dehydrogenase-like, C-terminal domain"/>
    <property type="match status" value="1"/>
</dbReference>
<dbReference type="Pfam" id="PF01408">
    <property type="entry name" value="GFO_IDH_MocA"/>
    <property type="match status" value="1"/>
</dbReference>
<dbReference type="Gene3D" id="3.40.50.720">
    <property type="entry name" value="NAD(P)-binding Rossmann-like Domain"/>
    <property type="match status" value="1"/>
</dbReference>
<dbReference type="SUPFAM" id="SSF51735">
    <property type="entry name" value="NAD(P)-binding Rossmann-fold domains"/>
    <property type="match status" value="1"/>
</dbReference>
<evidence type="ECO:0000313" key="3">
    <source>
        <dbReference type="EMBL" id="ANG63549.1"/>
    </source>
</evidence>
<dbReference type="AlphaFoldDB" id="A0A1A9F1B2"/>
<organism evidence="3 4">
    <name type="scientific">Marinobacterium aestuarii</name>
    <dbReference type="NCBI Taxonomy" id="1821621"/>
    <lineage>
        <taxon>Bacteria</taxon>
        <taxon>Pseudomonadati</taxon>
        <taxon>Pseudomonadota</taxon>
        <taxon>Gammaproteobacteria</taxon>
        <taxon>Oceanospirillales</taxon>
        <taxon>Oceanospirillaceae</taxon>
        <taxon>Marinobacterium</taxon>
    </lineage>
</organism>
<dbReference type="PANTHER" id="PTHR43708">
    <property type="entry name" value="CONSERVED EXPRESSED OXIDOREDUCTASE (EUROFUNG)"/>
    <property type="match status" value="1"/>
</dbReference>
<keyword evidence="4" id="KW-1185">Reference proteome</keyword>
<evidence type="ECO:0000313" key="4">
    <source>
        <dbReference type="Proteomes" id="UP000078070"/>
    </source>
</evidence>
<dbReference type="KEGG" id="mars:A8C75_14415"/>
<sequence length="390" mass="43123">MFNEEMRFESPIRWAMVGGGRGSEIGHAHRAGAQRDGLFQLVAGAFDIDPARCRDFGTKLGLDPTRAYADYLSMFRLEAARLDGIQAVSIATPNATHYAISKAALEAGLHVICEKPVTFSADEARDLQRRAQAAKRVFGVMYGYAGFPMLHQAREMIRRGDLGDIRVINMQFAHGFHSDEIEKHSPGAQWRMNPAVSGPSFVLGDLGTHTWFLAGMLTGCEVERLCCMRQSFVHSRAPLEDNAHVMLQFKNGAVGTLWASAVNAGSMHQQKIRVVGEKASIEWWDEHPNQLRYEVQGQPAQLLDRGMGYLYNEVPGIATNRIGGGHAEGFFESWANLYHRFGLAMAAADCDDQATLESLWYPDIAAGVEGVRLLECCVESADNGARWVNF</sequence>
<dbReference type="EMBL" id="CP015839">
    <property type="protein sequence ID" value="ANG63549.1"/>
    <property type="molecule type" value="Genomic_DNA"/>
</dbReference>